<evidence type="ECO:0000313" key="3">
    <source>
        <dbReference type="EMBL" id="CAK0789827.1"/>
    </source>
</evidence>
<comment type="caution">
    <text evidence="3">The sequence shown here is derived from an EMBL/GenBank/DDBJ whole genome shotgun (WGS) entry which is preliminary data.</text>
</comment>
<evidence type="ECO:0000256" key="1">
    <source>
        <dbReference type="SAM" id="MobiDB-lite"/>
    </source>
</evidence>
<dbReference type="InterPro" id="IPR000504">
    <property type="entry name" value="RRM_dom"/>
</dbReference>
<dbReference type="Pfam" id="PF00076">
    <property type="entry name" value="RRM_1"/>
    <property type="match status" value="1"/>
</dbReference>
<dbReference type="SUPFAM" id="SSF54928">
    <property type="entry name" value="RNA-binding domain, RBD"/>
    <property type="match status" value="1"/>
</dbReference>
<keyword evidence="4" id="KW-1185">Reference proteome</keyword>
<feature type="domain" description="RRM" evidence="2">
    <location>
        <begin position="150"/>
        <end position="192"/>
    </location>
</feature>
<protein>
    <recommendedName>
        <fullName evidence="2">RRM domain-containing protein</fullName>
    </recommendedName>
</protein>
<organism evidence="3 4">
    <name type="scientific">Prorocentrum cordatum</name>
    <dbReference type="NCBI Taxonomy" id="2364126"/>
    <lineage>
        <taxon>Eukaryota</taxon>
        <taxon>Sar</taxon>
        <taxon>Alveolata</taxon>
        <taxon>Dinophyceae</taxon>
        <taxon>Prorocentrales</taxon>
        <taxon>Prorocentraceae</taxon>
        <taxon>Prorocentrum</taxon>
    </lineage>
</organism>
<dbReference type="PROSITE" id="PS51257">
    <property type="entry name" value="PROKAR_LIPOPROTEIN"/>
    <property type="match status" value="1"/>
</dbReference>
<sequence>MFVGIFKELAQYAISAYGLGQVWAACGPDGMTVRDQCTLIDHEQMQAAKADDAEEAYQTQALLAVDVEYHTVADYADAYPCDVDCICGLGAAPVTGFAHGRASYDAPLFMTAAPARPADLLAVPEPTGTVEGSCLDYLIVAPNLDPRLGLKGLFSQFGEVAACWLPPLDKRGKEPAYVKFSRPDAAQAALQDGGGEACNDSLIYLDGVRLNAAFRSMPTRTQDDSREFDAKGSNLAAPRPRGHGDIHAIMAALALQTRMQLPVLFPAVD</sequence>
<accession>A0ABN9PF74</accession>
<dbReference type="Proteomes" id="UP001189429">
    <property type="component" value="Unassembled WGS sequence"/>
</dbReference>
<dbReference type="InterPro" id="IPR012677">
    <property type="entry name" value="Nucleotide-bd_a/b_plait_sf"/>
</dbReference>
<dbReference type="InterPro" id="IPR035979">
    <property type="entry name" value="RBD_domain_sf"/>
</dbReference>
<gene>
    <name evidence="3" type="ORF">PCOR1329_LOCUS1289</name>
</gene>
<evidence type="ECO:0000259" key="2">
    <source>
        <dbReference type="Pfam" id="PF00076"/>
    </source>
</evidence>
<name>A0ABN9PF74_9DINO</name>
<dbReference type="Gene3D" id="3.30.70.330">
    <property type="match status" value="1"/>
</dbReference>
<reference evidence="3" key="1">
    <citation type="submission" date="2023-10" db="EMBL/GenBank/DDBJ databases">
        <authorList>
            <person name="Chen Y."/>
            <person name="Shah S."/>
            <person name="Dougan E. K."/>
            <person name="Thang M."/>
            <person name="Chan C."/>
        </authorList>
    </citation>
    <scope>NUCLEOTIDE SEQUENCE [LARGE SCALE GENOMIC DNA]</scope>
</reference>
<feature type="compositionally biased region" description="Basic and acidic residues" evidence="1">
    <location>
        <begin position="221"/>
        <end position="230"/>
    </location>
</feature>
<feature type="region of interest" description="Disordered" evidence="1">
    <location>
        <begin position="217"/>
        <end position="240"/>
    </location>
</feature>
<proteinExistence type="predicted"/>
<dbReference type="EMBL" id="CAUYUJ010000314">
    <property type="protein sequence ID" value="CAK0789827.1"/>
    <property type="molecule type" value="Genomic_DNA"/>
</dbReference>
<evidence type="ECO:0000313" key="4">
    <source>
        <dbReference type="Proteomes" id="UP001189429"/>
    </source>
</evidence>